<evidence type="ECO:0000256" key="1">
    <source>
        <dbReference type="ARBA" id="ARBA00006484"/>
    </source>
</evidence>
<sequence length="59" mass="5990">MLGRIAGGRDRIAAVAETIPAGRVGTPEEVADAIVFLASGQSVYITGQILHVNGGKTAL</sequence>
<comment type="caution">
    <text evidence="3">The sequence shown here is derived from an EMBL/GenBank/DDBJ whole genome shotgun (WGS) entry which is preliminary data.</text>
</comment>
<keyword evidence="4" id="KW-1185">Reference proteome</keyword>
<dbReference type="PANTHER" id="PTHR43477:SF1">
    <property type="entry name" value="DIHYDROANTICAPSIN 7-DEHYDROGENASE"/>
    <property type="match status" value="1"/>
</dbReference>
<dbReference type="Gene3D" id="3.40.50.720">
    <property type="entry name" value="NAD(P)-binding Rossmann-like Domain"/>
    <property type="match status" value="1"/>
</dbReference>
<dbReference type="PANTHER" id="PTHR43477">
    <property type="entry name" value="DIHYDROANTICAPSIN 7-DEHYDROGENASE"/>
    <property type="match status" value="1"/>
</dbReference>
<dbReference type="InterPro" id="IPR051122">
    <property type="entry name" value="SDR_DHRS6-like"/>
</dbReference>
<reference evidence="3 4" key="1">
    <citation type="submission" date="2021-08" db="EMBL/GenBank/DDBJ databases">
        <authorList>
            <person name="Peeters C."/>
        </authorList>
    </citation>
    <scope>NUCLEOTIDE SEQUENCE [LARGE SCALE GENOMIC DNA]</scope>
    <source>
        <strain evidence="3 4">LMG 23992</strain>
    </source>
</reference>
<keyword evidence="2" id="KW-0560">Oxidoreductase</keyword>
<gene>
    <name evidence="3" type="ORF">LMG23992_01887</name>
</gene>
<evidence type="ECO:0000313" key="3">
    <source>
        <dbReference type="EMBL" id="CAG9170948.1"/>
    </source>
</evidence>
<dbReference type="InterPro" id="IPR002347">
    <property type="entry name" value="SDR_fam"/>
</dbReference>
<name>A0ABM8WTY5_9BURK</name>
<dbReference type="Proteomes" id="UP000727654">
    <property type="component" value="Unassembled WGS sequence"/>
</dbReference>
<protein>
    <recommendedName>
        <fullName evidence="5">SDR family oxidoreductase</fullName>
    </recommendedName>
</protein>
<dbReference type="SUPFAM" id="SSF51735">
    <property type="entry name" value="NAD(P)-binding Rossmann-fold domains"/>
    <property type="match status" value="1"/>
</dbReference>
<dbReference type="EMBL" id="CAJZAI010000003">
    <property type="protein sequence ID" value="CAG9170948.1"/>
    <property type="molecule type" value="Genomic_DNA"/>
</dbReference>
<comment type="similarity">
    <text evidence="1">Belongs to the short-chain dehydrogenases/reductases (SDR) family.</text>
</comment>
<dbReference type="Pfam" id="PF13561">
    <property type="entry name" value="adh_short_C2"/>
    <property type="match status" value="1"/>
</dbReference>
<organism evidence="3 4">
    <name type="scientific">Cupriavidus laharis</name>
    <dbReference type="NCBI Taxonomy" id="151654"/>
    <lineage>
        <taxon>Bacteria</taxon>
        <taxon>Pseudomonadati</taxon>
        <taxon>Pseudomonadota</taxon>
        <taxon>Betaproteobacteria</taxon>
        <taxon>Burkholderiales</taxon>
        <taxon>Burkholderiaceae</taxon>
        <taxon>Cupriavidus</taxon>
    </lineage>
</organism>
<dbReference type="InterPro" id="IPR036291">
    <property type="entry name" value="NAD(P)-bd_dom_sf"/>
</dbReference>
<evidence type="ECO:0000256" key="2">
    <source>
        <dbReference type="ARBA" id="ARBA00023002"/>
    </source>
</evidence>
<evidence type="ECO:0000313" key="4">
    <source>
        <dbReference type="Proteomes" id="UP000727654"/>
    </source>
</evidence>
<accession>A0ABM8WTY5</accession>
<evidence type="ECO:0008006" key="5">
    <source>
        <dbReference type="Google" id="ProtNLM"/>
    </source>
</evidence>
<dbReference type="RefSeq" id="WP_224079522.1">
    <property type="nucleotide sequence ID" value="NZ_CAJZAI010000003.1"/>
</dbReference>
<proteinExistence type="inferred from homology"/>